<dbReference type="PANTHER" id="PTHR30287">
    <property type="entry name" value="MEMBRANE COMPONENT OF PREDICTED ABC SUPERFAMILY METABOLITE UPTAKE TRANSPORTER"/>
    <property type="match status" value="1"/>
</dbReference>
<keyword evidence="3 7" id="KW-0812">Transmembrane</keyword>
<evidence type="ECO:0000256" key="6">
    <source>
        <dbReference type="SAM" id="MobiDB-lite"/>
    </source>
</evidence>
<dbReference type="EMBL" id="JAVHUY010000010">
    <property type="protein sequence ID" value="MDQ7905419.1"/>
    <property type="molecule type" value="Genomic_DNA"/>
</dbReference>
<dbReference type="PANTHER" id="PTHR30287:SF2">
    <property type="entry name" value="BLL1001 PROTEIN"/>
    <property type="match status" value="1"/>
</dbReference>
<feature type="transmembrane region" description="Helical" evidence="7">
    <location>
        <begin position="243"/>
        <end position="269"/>
    </location>
</feature>
<dbReference type="Proteomes" id="UP001230908">
    <property type="component" value="Unassembled WGS sequence"/>
</dbReference>
<feature type="transmembrane region" description="Helical" evidence="7">
    <location>
        <begin position="414"/>
        <end position="436"/>
    </location>
</feature>
<feature type="domain" description="ABC3 transporter permease C-terminal" evidence="8">
    <location>
        <begin position="619"/>
        <end position="730"/>
    </location>
</feature>
<evidence type="ECO:0000256" key="5">
    <source>
        <dbReference type="ARBA" id="ARBA00023136"/>
    </source>
</evidence>
<gene>
    <name evidence="9" type="ORF">RB614_12875</name>
</gene>
<feature type="compositionally biased region" description="Polar residues" evidence="6">
    <location>
        <begin position="450"/>
        <end position="462"/>
    </location>
</feature>
<name>A0ABU0ZED3_9ACTN</name>
<dbReference type="RefSeq" id="WP_308712689.1">
    <property type="nucleotide sequence ID" value="NZ_JAVHUY010000010.1"/>
</dbReference>
<feature type="transmembrane region" description="Helical" evidence="7">
    <location>
        <begin position="196"/>
        <end position="222"/>
    </location>
</feature>
<feature type="region of interest" description="Disordered" evidence="6">
    <location>
        <begin position="449"/>
        <end position="473"/>
    </location>
</feature>
<dbReference type="Pfam" id="PF02687">
    <property type="entry name" value="FtsX"/>
    <property type="match status" value="2"/>
</dbReference>
<dbReference type="InterPro" id="IPR003838">
    <property type="entry name" value="ABC3_permease_C"/>
</dbReference>
<feature type="transmembrane region" description="Helical" evidence="7">
    <location>
        <begin position="706"/>
        <end position="728"/>
    </location>
</feature>
<sequence>MIRFGLRLALASGQEAVVRLVIIAAAVALGVGLLLTALAGINAVGAQNQRYAWLNSGLVGETPGPEAADPSWWVLRDDYHQARRIGRLDIAATGPDSPVPPGIPRLPGPGEFYVSPALGELLRTSPEAELADRFPGHEIGTIGDSALPSPDSLLIVVGRTPQELSRMPGADRVASIMTTDPSECDRCVIGIGTEGITLVLSVVAGALIVPLLILIGTATRLAAARREQRFAAMRLVGATPRQISVISAVESTVAAVAGTVAGIGLFFALRPALATIPFTGERFFAGDLSLGLLDVLLVVLGVPLGAAVAARLALRRVRISPLGVTRRVTPRPPRAWRLILLAAGVAELCYFVGRRPSTTNGQLIAYMSGFVMIMVGLVVAGPWLTLVGSRLLAGRSRHAAALIAGRRLADSPQAGFRAVSGLTLALFVTSVATGVMSTIVAERGAPRTGSVMSSTLSQSFDTKGSEGPSRSRVPAGLASISGVEAVHPVYASPRDGGGPGSPDWYPGMISCADLARSPEFGSCSPGAEVAYVWHDLIGPRRATDDPPVWPAAPIDTAGVQALPLVSVVVTTDGSVSAVERSRTVLEAAFPDSGRYPATVADFESDFRRSLVQWQQLANVVIVASLAIAGCSLAVSVAGGLTERKRPFSMLRLAGVPLATLRRVVAVESAVPLLLVAVLAIGMGFVAAQLFLTSQLDYTLRPPGPAYYAAVVGGLVASLAIIASTLPLLRRITGPETARNE</sequence>
<evidence type="ECO:0000259" key="8">
    <source>
        <dbReference type="Pfam" id="PF02687"/>
    </source>
</evidence>
<keyword evidence="5 7" id="KW-0472">Membrane</keyword>
<feature type="domain" description="ABC3 transporter permease C-terminal" evidence="8">
    <location>
        <begin position="203"/>
        <end position="316"/>
    </location>
</feature>
<protein>
    <submittedName>
        <fullName evidence="9">FtsX-like permease family protein</fullName>
    </submittedName>
</protein>
<evidence type="ECO:0000256" key="7">
    <source>
        <dbReference type="SAM" id="Phobius"/>
    </source>
</evidence>
<feature type="transmembrane region" description="Helical" evidence="7">
    <location>
        <begin position="616"/>
        <end position="641"/>
    </location>
</feature>
<accession>A0ABU0ZED3</accession>
<proteinExistence type="predicted"/>
<feature type="transmembrane region" description="Helical" evidence="7">
    <location>
        <begin position="289"/>
        <end position="314"/>
    </location>
</feature>
<feature type="transmembrane region" description="Helical" evidence="7">
    <location>
        <begin position="669"/>
        <end position="691"/>
    </location>
</feature>
<dbReference type="InterPro" id="IPR038766">
    <property type="entry name" value="Membrane_comp_ABC_pdt"/>
</dbReference>
<evidence type="ECO:0000313" key="9">
    <source>
        <dbReference type="EMBL" id="MDQ7905419.1"/>
    </source>
</evidence>
<keyword evidence="10" id="KW-1185">Reference proteome</keyword>
<evidence type="ECO:0000256" key="1">
    <source>
        <dbReference type="ARBA" id="ARBA00004651"/>
    </source>
</evidence>
<comment type="caution">
    <text evidence="9">The sequence shown here is derived from an EMBL/GenBank/DDBJ whole genome shotgun (WGS) entry which is preliminary data.</text>
</comment>
<keyword evidence="4 7" id="KW-1133">Transmembrane helix</keyword>
<evidence type="ECO:0000256" key="2">
    <source>
        <dbReference type="ARBA" id="ARBA00022475"/>
    </source>
</evidence>
<keyword evidence="2" id="KW-1003">Cell membrane</keyword>
<feature type="transmembrane region" description="Helical" evidence="7">
    <location>
        <begin position="20"/>
        <end position="41"/>
    </location>
</feature>
<evidence type="ECO:0000256" key="3">
    <source>
        <dbReference type="ARBA" id="ARBA00022692"/>
    </source>
</evidence>
<evidence type="ECO:0000256" key="4">
    <source>
        <dbReference type="ARBA" id="ARBA00022989"/>
    </source>
</evidence>
<organism evidence="9 10">
    <name type="scientific">Phytohabitans maris</name>
    <dbReference type="NCBI Taxonomy" id="3071409"/>
    <lineage>
        <taxon>Bacteria</taxon>
        <taxon>Bacillati</taxon>
        <taxon>Actinomycetota</taxon>
        <taxon>Actinomycetes</taxon>
        <taxon>Micromonosporales</taxon>
        <taxon>Micromonosporaceae</taxon>
    </lineage>
</organism>
<feature type="transmembrane region" description="Helical" evidence="7">
    <location>
        <begin position="335"/>
        <end position="353"/>
    </location>
</feature>
<comment type="subcellular location">
    <subcellularLocation>
        <location evidence="1">Cell membrane</location>
        <topology evidence="1">Multi-pass membrane protein</topology>
    </subcellularLocation>
</comment>
<evidence type="ECO:0000313" key="10">
    <source>
        <dbReference type="Proteomes" id="UP001230908"/>
    </source>
</evidence>
<feature type="transmembrane region" description="Helical" evidence="7">
    <location>
        <begin position="365"/>
        <end position="393"/>
    </location>
</feature>
<reference evidence="9 10" key="1">
    <citation type="submission" date="2023-08" db="EMBL/GenBank/DDBJ databases">
        <title>Phytohabitans sansha sp. nov., isolated from marine sediment.</title>
        <authorList>
            <person name="Zhao Y."/>
            <person name="Yi K."/>
        </authorList>
    </citation>
    <scope>NUCLEOTIDE SEQUENCE [LARGE SCALE GENOMIC DNA]</scope>
    <source>
        <strain evidence="9 10">ZYX-F-186</strain>
    </source>
</reference>